<keyword evidence="3" id="KW-0408">Iron</keyword>
<evidence type="ECO:0000313" key="6">
    <source>
        <dbReference type="Proteomes" id="UP000812961"/>
    </source>
</evidence>
<keyword evidence="6" id="KW-1185">Reference proteome</keyword>
<gene>
    <name evidence="5" type="ORF">K1Y79_16755</name>
</gene>
<protein>
    <submittedName>
        <fullName evidence="5">Cupin domain-containing protein</fullName>
    </submittedName>
</protein>
<evidence type="ECO:0000313" key="5">
    <source>
        <dbReference type="EMBL" id="MBW8685992.1"/>
    </source>
</evidence>
<sequence>MMTITHDMTFEHLIAPLDRKTFFNEYFEKKPFVIKRENSQFFASLLQLKDIEAALLADDILSKVNMRMVKLGDPIPAQDYIQIEKVRNVEIRNKLLLDEVSRLFNEEKATFVLEQTKSLWPTVSHMLSSINEAFCCSSNTNIYISPPGACGFAIHYDSHDVFVMQIAGAKHWKIYNNPFYLPLGIHNSLPFKTEDLELLYDLEVEAGDTIYLPRGFVHEASTSHDLSAHITAGIYNTTLAKVLSDYVISLAGREGILRESVLALVSQYEGSEADLLAKIGDVLTSSLDMSVLRKSIQQAVRKDAKSPVREIFKTEALIQ</sequence>
<keyword evidence="2" id="KW-0479">Metal-binding</keyword>
<dbReference type="PROSITE" id="PS51184">
    <property type="entry name" value="JMJC"/>
    <property type="match status" value="1"/>
</dbReference>
<comment type="caution">
    <text evidence="5">The sequence shown here is derived from an EMBL/GenBank/DDBJ whole genome shotgun (WGS) entry which is preliminary data.</text>
</comment>
<comment type="cofactor">
    <cofactor evidence="1">
        <name>Fe(2+)</name>
        <dbReference type="ChEBI" id="CHEBI:29033"/>
    </cofactor>
</comment>
<dbReference type="PANTHER" id="PTHR13096:SF9">
    <property type="entry name" value="BIFUNCTIONAL LYSINE-SPECIFIC DEMETHYLASE AND HISTIDYL-HYDROXYLASE"/>
    <property type="match status" value="1"/>
</dbReference>
<dbReference type="InterPro" id="IPR003347">
    <property type="entry name" value="JmjC_dom"/>
</dbReference>
<evidence type="ECO:0000256" key="1">
    <source>
        <dbReference type="ARBA" id="ARBA00001954"/>
    </source>
</evidence>
<organism evidence="5 6">
    <name type="scientific">Chitinophaga rhizophila</name>
    <dbReference type="NCBI Taxonomy" id="2866212"/>
    <lineage>
        <taxon>Bacteria</taxon>
        <taxon>Pseudomonadati</taxon>
        <taxon>Bacteroidota</taxon>
        <taxon>Chitinophagia</taxon>
        <taxon>Chitinophagales</taxon>
        <taxon>Chitinophagaceae</taxon>
        <taxon>Chitinophaga</taxon>
    </lineage>
</organism>
<evidence type="ECO:0000256" key="2">
    <source>
        <dbReference type="ARBA" id="ARBA00022723"/>
    </source>
</evidence>
<dbReference type="Pfam" id="PF08007">
    <property type="entry name" value="JmjC_2"/>
    <property type="match status" value="1"/>
</dbReference>
<evidence type="ECO:0000259" key="4">
    <source>
        <dbReference type="PROSITE" id="PS51184"/>
    </source>
</evidence>
<dbReference type="PANTHER" id="PTHR13096">
    <property type="entry name" value="MINA53 MYC INDUCED NUCLEAR ANTIGEN"/>
    <property type="match status" value="1"/>
</dbReference>
<dbReference type="EMBL" id="JAICCF010000003">
    <property type="protein sequence ID" value="MBW8685992.1"/>
    <property type="molecule type" value="Genomic_DNA"/>
</dbReference>
<feature type="domain" description="JmjC" evidence="4">
    <location>
        <begin position="108"/>
        <end position="251"/>
    </location>
</feature>
<evidence type="ECO:0000256" key="3">
    <source>
        <dbReference type="ARBA" id="ARBA00023004"/>
    </source>
</evidence>
<proteinExistence type="predicted"/>
<accession>A0ABS7GE96</accession>
<dbReference type="Gene3D" id="2.60.120.650">
    <property type="entry name" value="Cupin"/>
    <property type="match status" value="1"/>
</dbReference>
<name>A0ABS7GE96_9BACT</name>
<dbReference type="RefSeq" id="WP_220251316.1">
    <property type="nucleotide sequence ID" value="NZ_JAICCF010000003.1"/>
</dbReference>
<dbReference type="SUPFAM" id="SSF51197">
    <property type="entry name" value="Clavaminate synthase-like"/>
    <property type="match status" value="1"/>
</dbReference>
<dbReference type="Proteomes" id="UP000812961">
    <property type="component" value="Unassembled WGS sequence"/>
</dbReference>
<reference evidence="5 6" key="1">
    <citation type="submission" date="2021-08" db="EMBL/GenBank/DDBJ databases">
        <title>The genome sequence of Chitinophaga sp. B61.</title>
        <authorList>
            <person name="Zhang X."/>
        </authorList>
    </citation>
    <scope>NUCLEOTIDE SEQUENCE [LARGE SCALE GENOMIC DNA]</scope>
    <source>
        <strain evidence="5 6">B61</strain>
    </source>
</reference>
<dbReference type="InterPro" id="IPR039994">
    <property type="entry name" value="NO66-like"/>
</dbReference>